<comment type="caution">
    <text evidence="6">The sequence shown here is derived from an EMBL/GenBank/DDBJ whole genome shotgun (WGS) entry which is preliminary data.</text>
</comment>
<evidence type="ECO:0000256" key="2">
    <source>
        <dbReference type="ARBA" id="ARBA00023125"/>
    </source>
</evidence>
<dbReference type="InterPro" id="IPR036390">
    <property type="entry name" value="WH_DNA-bd_sf"/>
</dbReference>
<dbReference type="Proteomes" id="UP000019491">
    <property type="component" value="Unassembled WGS sequence"/>
</dbReference>
<dbReference type="EMBL" id="BAWF01000044">
    <property type="protein sequence ID" value="GAF47718.1"/>
    <property type="molecule type" value="Genomic_DNA"/>
</dbReference>
<keyword evidence="3" id="KW-0804">Transcription</keyword>
<dbReference type="InterPro" id="IPR005471">
    <property type="entry name" value="Tscrpt_reg_IclR_N"/>
</dbReference>
<keyword evidence="1" id="KW-0805">Transcription regulation</keyword>
<dbReference type="Pfam" id="PF09339">
    <property type="entry name" value="HTH_IclR"/>
    <property type="match status" value="1"/>
</dbReference>
<reference evidence="6 7" key="1">
    <citation type="submission" date="2014-02" db="EMBL/GenBank/DDBJ databases">
        <title>Whole genome shotgun sequence of Rhodococcus wratislaviensis NBRC 100605.</title>
        <authorList>
            <person name="Hosoyama A."/>
            <person name="Tsuchikane K."/>
            <person name="Yoshida I."/>
            <person name="Ohji S."/>
            <person name="Ichikawa N."/>
            <person name="Yamazoe A."/>
            <person name="Fujita N."/>
        </authorList>
    </citation>
    <scope>NUCLEOTIDE SEQUENCE [LARGE SCALE GENOMIC DNA]</scope>
    <source>
        <strain evidence="6 7">NBRC 100605</strain>
    </source>
</reference>
<dbReference type="Pfam" id="PF01614">
    <property type="entry name" value="IclR_C"/>
    <property type="match status" value="1"/>
</dbReference>
<dbReference type="SUPFAM" id="SSF46785">
    <property type="entry name" value="Winged helix' DNA-binding domain"/>
    <property type="match status" value="1"/>
</dbReference>
<evidence type="ECO:0000259" key="5">
    <source>
        <dbReference type="PROSITE" id="PS51078"/>
    </source>
</evidence>
<dbReference type="InterPro" id="IPR014757">
    <property type="entry name" value="Tscrpt_reg_IclR_C"/>
</dbReference>
<evidence type="ECO:0000259" key="4">
    <source>
        <dbReference type="PROSITE" id="PS51077"/>
    </source>
</evidence>
<accession>X0PWM2</accession>
<dbReference type="InterPro" id="IPR036388">
    <property type="entry name" value="WH-like_DNA-bd_sf"/>
</dbReference>
<feature type="domain" description="HTH iclR-type" evidence="4">
    <location>
        <begin position="9"/>
        <end position="69"/>
    </location>
</feature>
<evidence type="ECO:0000256" key="3">
    <source>
        <dbReference type="ARBA" id="ARBA00023163"/>
    </source>
</evidence>
<evidence type="ECO:0000256" key="1">
    <source>
        <dbReference type="ARBA" id="ARBA00023015"/>
    </source>
</evidence>
<feature type="domain" description="IclR-ED" evidence="5">
    <location>
        <begin position="70"/>
        <end position="252"/>
    </location>
</feature>
<evidence type="ECO:0000313" key="7">
    <source>
        <dbReference type="Proteomes" id="UP000019491"/>
    </source>
</evidence>
<dbReference type="Gene3D" id="1.10.10.10">
    <property type="entry name" value="Winged helix-like DNA-binding domain superfamily/Winged helix DNA-binding domain"/>
    <property type="match status" value="1"/>
</dbReference>
<evidence type="ECO:0000313" key="6">
    <source>
        <dbReference type="EMBL" id="GAF47718.1"/>
    </source>
</evidence>
<dbReference type="PROSITE" id="PS51078">
    <property type="entry name" value="ICLR_ED"/>
    <property type="match status" value="1"/>
</dbReference>
<dbReference type="Gene3D" id="3.30.450.40">
    <property type="match status" value="1"/>
</dbReference>
<name>X0PWM2_RHOWR</name>
<protein>
    <submittedName>
        <fullName evidence="6">Putative IclR family transcriptional regulator</fullName>
    </submittedName>
</protein>
<proteinExistence type="predicted"/>
<dbReference type="RefSeq" id="WP_037237208.1">
    <property type="nucleotide sequence ID" value="NZ_BAWF01000044.1"/>
</dbReference>
<dbReference type="PANTHER" id="PTHR30136">
    <property type="entry name" value="HELIX-TURN-HELIX TRANSCRIPTIONAL REGULATOR, ICLR FAMILY"/>
    <property type="match status" value="1"/>
</dbReference>
<dbReference type="PROSITE" id="PS51077">
    <property type="entry name" value="HTH_ICLR"/>
    <property type="match status" value="1"/>
</dbReference>
<keyword evidence="7" id="KW-1185">Reference proteome</keyword>
<sequence>MGTTEPEGESLLRKVRRILDAFDTGAPVLGLSELARRTQLAKTTVHRVATEMVEVGLLNRHGRRYELGSLLFELGQRVPRTRDLRLIAARYLEDLALTTRETVVLAFPGDQAVLFAEKYFSQRGGGVTFTQVEGRVPFHCGASGKALLAFGDAAIRERVLASTLSRRTRWTIADPARLTAELDQVRRHGFAVDRQELVVGYGAVAAPVLSHGVAVATLTVVGPIDRIQVSRLAPVVTAAGAALTRDFEHVNN</sequence>
<dbReference type="GO" id="GO:0045892">
    <property type="term" value="P:negative regulation of DNA-templated transcription"/>
    <property type="evidence" value="ECO:0007669"/>
    <property type="project" value="TreeGrafter"/>
</dbReference>
<dbReference type="InterPro" id="IPR050707">
    <property type="entry name" value="HTH_MetabolicPath_Reg"/>
</dbReference>
<dbReference type="SUPFAM" id="SSF55781">
    <property type="entry name" value="GAF domain-like"/>
    <property type="match status" value="1"/>
</dbReference>
<dbReference type="AlphaFoldDB" id="X0PWM2"/>
<dbReference type="GO" id="GO:0003700">
    <property type="term" value="F:DNA-binding transcription factor activity"/>
    <property type="evidence" value="ECO:0007669"/>
    <property type="project" value="TreeGrafter"/>
</dbReference>
<dbReference type="PANTHER" id="PTHR30136:SF24">
    <property type="entry name" value="HTH-TYPE TRANSCRIPTIONAL REPRESSOR ALLR"/>
    <property type="match status" value="1"/>
</dbReference>
<dbReference type="SMART" id="SM00346">
    <property type="entry name" value="HTH_ICLR"/>
    <property type="match status" value="1"/>
</dbReference>
<gene>
    <name evidence="6" type="ORF">RW1_044_00630</name>
</gene>
<dbReference type="GO" id="GO:0003677">
    <property type="term" value="F:DNA binding"/>
    <property type="evidence" value="ECO:0007669"/>
    <property type="project" value="UniProtKB-KW"/>
</dbReference>
<dbReference type="InterPro" id="IPR029016">
    <property type="entry name" value="GAF-like_dom_sf"/>
</dbReference>
<keyword evidence="2" id="KW-0238">DNA-binding</keyword>
<dbReference type="OrthoDB" id="6811967at2"/>
<organism evidence="6 7">
    <name type="scientific">Rhodococcus wratislaviensis NBRC 100605</name>
    <dbReference type="NCBI Taxonomy" id="1219028"/>
    <lineage>
        <taxon>Bacteria</taxon>
        <taxon>Bacillati</taxon>
        <taxon>Actinomycetota</taxon>
        <taxon>Actinomycetes</taxon>
        <taxon>Mycobacteriales</taxon>
        <taxon>Nocardiaceae</taxon>
        <taxon>Rhodococcus</taxon>
    </lineage>
</organism>